<gene>
    <name evidence="2" type="ORF">Metal_2081</name>
</gene>
<dbReference type="Proteomes" id="UP000005090">
    <property type="component" value="Chromosome"/>
</dbReference>
<feature type="compositionally biased region" description="Polar residues" evidence="1">
    <location>
        <begin position="217"/>
        <end position="231"/>
    </location>
</feature>
<dbReference type="AlphaFoldDB" id="H8GQL1"/>
<accession>H8GQL1</accession>
<feature type="region of interest" description="Disordered" evidence="1">
    <location>
        <begin position="202"/>
        <end position="231"/>
    </location>
</feature>
<name>H8GQL1_METAL</name>
<sequence length="231" mass="24893">MLVLLNCALQSLSTIHLTVHRTGRIAVRALIELASAGRIIGDKSSLTSQSCLTRAINISLPIGTGRIEASMCVRINRLTRAANLGTAFGKFGAGFTTGRRRGRGKPTQSRRLKSAGTNTTAAHLRNLLRRTIGRLIDTSITTRIMYLTIRTRILALTGQKIGRLTSRTVLAIGIEAITTTTSRVRRGAQNCPIISISTGINGTSGHLTHRRAHRPKGTTTSHSFENCTGTN</sequence>
<organism evidence="2 3">
    <name type="scientific">Methylomicrobium album BG8</name>
    <dbReference type="NCBI Taxonomy" id="686340"/>
    <lineage>
        <taxon>Bacteria</taxon>
        <taxon>Pseudomonadati</taxon>
        <taxon>Pseudomonadota</taxon>
        <taxon>Gammaproteobacteria</taxon>
        <taxon>Methylococcales</taxon>
        <taxon>Methylococcaceae</taxon>
        <taxon>Methylomicrobium</taxon>
    </lineage>
</organism>
<evidence type="ECO:0000313" key="3">
    <source>
        <dbReference type="Proteomes" id="UP000005090"/>
    </source>
</evidence>
<protein>
    <submittedName>
        <fullName evidence="2">Uncharacterized protein</fullName>
    </submittedName>
</protein>
<feature type="compositionally biased region" description="Basic residues" evidence="1">
    <location>
        <begin position="207"/>
        <end position="216"/>
    </location>
</feature>
<reference evidence="2 3" key="1">
    <citation type="journal article" date="2013" name="Genome Announc.">
        <title>Genome Sequence of the Obligate Gammaproteobacterial Methanotroph Methylomicrobium album Strain BG8.</title>
        <authorList>
            <person name="Kits K.D."/>
            <person name="Kalyuzhnaya M.G."/>
            <person name="Klotz M.G."/>
            <person name="Jetten M.S."/>
            <person name="Op den Camp H.J."/>
            <person name="Vuilleumier S."/>
            <person name="Bringel F."/>
            <person name="Dispirito A.A."/>
            <person name="Murrell J.C."/>
            <person name="Bruce D."/>
            <person name="Cheng J.F."/>
            <person name="Copeland A."/>
            <person name="Goodwin L."/>
            <person name="Hauser L."/>
            <person name="Lajus A."/>
            <person name="Land M.L."/>
            <person name="Lapidus A."/>
            <person name="Lucas S."/>
            <person name="Medigue C."/>
            <person name="Pitluck S."/>
            <person name="Woyke T."/>
            <person name="Zeytun A."/>
            <person name="Stein L.Y."/>
        </authorList>
    </citation>
    <scope>NUCLEOTIDE SEQUENCE [LARGE SCALE GENOMIC DNA]</scope>
    <source>
        <strain evidence="2 3">BG8</strain>
    </source>
</reference>
<evidence type="ECO:0000313" key="2">
    <source>
        <dbReference type="EMBL" id="EIC29838.1"/>
    </source>
</evidence>
<dbReference type="EMBL" id="CM001475">
    <property type="protein sequence ID" value="EIC29838.1"/>
    <property type="molecule type" value="Genomic_DNA"/>
</dbReference>
<evidence type="ECO:0000256" key="1">
    <source>
        <dbReference type="SAM" id="MobiDB-lite"/>
    </source>
</evidence>
<dbReference type="STRING" id="686340.Metal_2081"/>
<proteinExistence type="predicted"/>
<keyword evidence="3" id="KW-1185">Reference proteome</keyword>
<dbReference type="HOGENOM" id="CLU_1198640_0_0_6"/>